<comment type="subcellular location">
    <subcellularLocation>
        <location evidence="1">Cell membrane</location>
        <topology evidence="1">Multi-pass membrane protein</topology>
    </subcellularLocation>
</comment>
<dbReference type="RefSeq" id="WP_184218999.1">
    <property type="nucleotide sequence ID" value="NZ_JACHMD010000001.1"/>
</dbReference>
<dbReference type="PANTHER" id="PTHR35007">
    <property type="entry name" value="INTEGRAL MEMBRANE PROTEIN-RELATED"/>
    <property type="match status" value="1"/>
</dbReference>
<feature type="domain" description="Type II secretion system protein GspF" evidence="7">
    <location>
        <begin position="17"/>
        <end position="129"/>
    </location>
</feature>
<dbReference type="GO" id="GO:0005886">
    <property type="term" value="C:plasma membrane"/>
    <property type="evidence" value="ECO:0007669"/>
    <property type="project" value="UniProtKB-SubCell"/>
</dbReference>
<dbReference type="EMBL" id="JACHMD010000001">
    <property type="protein sequence ID" value="MBB4667901.1"/>
    <property type="molecule type" value="Genomic_DNA"/>
</dbReference>
<dbReference type="PANTHER" id="PTHR35007:SF4">
    <property type="entry name" value="CONSERVED TRANSMEMBRANE PROTEIN-RELATED"/>
    <property type="match status" value="1"/>
</dbReference>
<keyword evidence="5 6" id="KW-0472">Membrane</keyword>
<keyword evidence="3 6" id="KW-0812">Transmembrane</keyword>
<evidence type="ECO:0000313" key="9">
    <source>
        <dbReference type="Proteomes" id="UP000573729"/>
    </source>
</evidence>
<evidence type="ECO:0000256" key="1">
    <source>
        <dbReference type="ARBA" id="ARBA00004651"/>
    </source>
</evidence>
<sequence length="291" mass="29862">MTRPSAPDAASVAATVQSLAVLLHAGLAPTRAWEHLARSGDETARAVRSAEAEGGSVPTVLASQGEAWSQIGIAWQVATTVGAPLAASLRSLAEALRDAHQARDDVRTALAEPRTTARLIGWLPLVALALSAALGFDPIPALSHPIGLTCMVLGGALMVLTWRWTAALVAHAQPGDAIPGLGAEIVAIALCGGVSIPQAIAVAENAARMPVDRATRDVLDLSRSAGAPAVELLRADAAARRQSARTEGRLRAATLSGRLLLPLGVCTLPAFLLLGVAPMLLSVLTTTPVML</sequence>
<protein>
    <submittedName>
        <fullName evidence="8">Tight adherence protein B</fullName>
    </submittedName>
</protein>
<dbReference type="AlphaFoldDB" id="A0A7W7BSA0"/>
<keyword evidence="4 6" id="KW-1133">Transmembrane helix</keyword>
<organism evidence="8 9">
    <name type="scientific">Microbacterium marinum</name>
    <dbReference type="NCBI Taxonomy" id="421115"/>
    <lineage>
        <taxon>Bacteria</taxon>
        <taxon>Bacillati</taxon>
        <taxon>Actinomycetota</taxon>
        <taxon>Actinomycetes</taxon>
        <taxon>Micrococcales</taxon>
        <taxon>Microbacteriaceae</taxon>
        <taxon>Microbacterium</taxon>
    </lineage>
</organism>
<keyword evidence="2" id="KW-1003">Cell membrane</keyword>
<feature type="transmembrane region" description="Helical" evidence="6">
    <location>
        <begin position="142"/>
        <end position="162"/>
    </location>
</feature>
<comment type="caution">
    <text evidence="8">The sequence shown here is derived from an EMBL/GenBank/DDBJ whole genome shotgun (WGS) entry which is preliminary data.</text>
</comment>
<evidence type="ECO:0000256" key="4">
    <source>
        <dbReference type="ARBA" id="ARBA00022989"/>
    </source>
</evidence>
<dbReference type="InterPro" id="IPR018076">
    <property type="entry name" value="T2SS_GspF_dom"/>
</dbReference>
<proteinExistence type="predicted"/>
<gene>
    <name evidence="8" type="ORF">BKA24_002610</name>
</gene>
<dbReference type="Proteomes" id="UP000573729">
    <property type="component" value="Unassembled WGS sequence"/>
</dbReference>
<evidence type="ECO:0000256" key="5">
    <source>
        <dbReference type="ARBA" id="ARBA00023136"/>
    </source>
</evidence>
<reference evidence="8 9" key="1">
    <citation type="submission" date="2020-08" db="EMBL/GenBank/DDBJ databases">
        <title>Sequencing the genomes of 1000 actinobacteria strains.</title>
        <authorList>
            <person name="Klenk H.-P."/>
        </authorList>
    </citation>
    <scope>NUCLEOTIDE SEQUENCE [LARGE SCALE GENOMIC DNA]</scope>
    <source>
        <strain evidence="8 9">DSM 24947</strain>
    </source>
</reference>
<dbReference type="Pfam" id="PF00482">
    <property type="entry name" value="T2SSF"/>
    <property type="match status" value="1"/>
</dbReference>
<keyword evidence="9" id="KW-1185">Reference proteome</keyword>
<evidence type="ECO:0000259" key="7">
    <source>
        <dbReference type="Pfam" id="PF00482"/>
    </source>
</evidence>
<evidence type="ECO:0000256" key="6">
    <source>
        <dbReference type="SAM" id="Phobius"/>
    </source>
</evidence>
<evidence type="ECO:0000256" key="3">
    <source>
        <dbReference type="ARBA" id="ARBA00022692"/>
    </source>
</evidence>
<accession>A0A7W7BSA0</accession>
<evidence type="ECO:0000313" key="8">
    <source>
        <dbReference type="EMBL" id="MBB4667901.1"/>
    </source>
</evidence>
<evidence type="ECO:0000256" key="2">
    <source>
        <dbReference type="ARBA" id="ARBA00022475"/>
    </source>
</evidence>
<feature type="transmembrane region" description="Helical" evidence="6">
    <location>
        <begin position="259"/>
        <end position="281"/>
    </location>
</feature>
<name>A0A7W7BSA0_9MICO</name>
<feature type="transmembrane region" description="Helical" evidence="6">
    <location>
        <begin position="119"/>
        <end position="136"/>
    </location>
</feature>